<feature type="region of interest" description="Disordered" evidence="5">
    <location>
        <begin position="1458"/>
        <end position="1494"/>
    </location>
</feature>
<dbReference type="InterPro" id="IPR012320">
    <property type="entry name" value="SHD_dom"/>
</dbReference>
<feature type="compositionally biased region" description="Acidic residues" evidence="5">
    <location>
        <begin position="314"/>
        <end position="326"/>
    </location>
</feature>
<feature type="compositionally biased region" description="Polar residues" evidence="5">
    <location>
        <begin position="330"/>
        <end position="344"/>
    </location>
</feature>
<feature type="region of interest" description="Disordered" evidence="5">
    <location>
        <begin position="1168"/>
        <end position="1217"/>
    </location>
</feature>
<feature type="compositionally biased region" description="Polar residues" evidence="5">
    <location>
        <begin position="27"/>
        <end position="42"/>
    </location>
</feature>
<evidence type="ECO:0000313" key="7">
    <source>
        <dbReference type="Proteomes" id="UP000277204"/>
    </source>
</evidence>
<feature type="region of interest" description="Disordered" evidence="5">
    <location>
        <begin position="993"/>
        <end position="1024"/>
    </location>
</feature>
<dbReference type="GO" id="GO:0005737">
    <property type="term" value="C:cytoplasm"/>
    <property type="evidence" value="ECO:0007669"/>
    <property type="project" value="UniProtKB-SubCell"/>
</dbReference>
<dbReference type="PROSITE" id="PS51072">
    <property type="entry name" value="MHD"/>
    <property type="match status" value="1"/>
</dbReference>
<feature type="compositionally biased region" description="Acidic residues" evidence="5">
    <location>
        <begin position="1194"/>
        <end position="1217"/>
    </location>
</feature>
<dbReference type="Gene3D" id="2.60.40.1170">
    <property type="entry name" value="Mu homology domain, subdomain B"/>
    <property type="match status" value="3"/>
</dbReference>
<feature type="compositionally biased region" description="Polar residues" evidence="5">
    <location>
        <begin position="303"/>
        <end position="313"/>
    </location>
</feature>
<dbReference type="STRING" id="48269.A0A183MH97"/>
<feature type="compositionally biased region" description="Pro residues" evidence="5">
    <location>
        <begin position="507"/>
        <end position="519"/>
    </location>
</feature>
<feature type="region of interest" description="Disordered" evidence="5">
    <location>
        <begin position="14"/>
        <end position="70"/>
    </location>
</feature>
<gene>
    <name evidence="6" type="ORF">SMRZ_LOCUS15422</name>
</gene>
<organism evidence="6 7">
    <name type="scientific">Schistosoma margrebowiei</name>
    <dbReference type="NCBI Taxonomy" id="48269"/>
    <lineage>
        <taxon>Eukaryota</taxon>
        <taxon>Metazoa</taxon>
        <taxon>Spiralia</taxon>
        <taxon>Lophotrochozoa</taxon>
        <taxon>Platyhelminthes</taxon>
        <taxon>Trematoda</taxon>
        <taxon>Digenea</taxon>
        <taxon>Strigeidida</taxon>
        <taxon>Schistosomatoidea</taxon>
        <taxon>Schistosomatidae</taxon>
        <taxon>Schistosoma</taxon>
    </lineage>
</organism>
<keyword evidence="7" id="KW-1185">Reference proteome</keyword>
<proteinExistence type="inferred from homology"/>
<feature type="region of interest" description="Disordered" evidence="5">
    <location>
        <begin position="2008"/>
        <end position="2046"/>
    </location>
</feature>
<sequence>MSFKFNPIAFISRRSSKVQAKKRSESADQTSLSQNDSDNEFQSPVVRSRTRPSKKISSGQDPKSFPSSSIRAQVLASLRRTRSPNRKAHQKSVRAISVPPSTIENNTSTHINSTVTSTTINNNCKVESVVSSKFGERQTKECESPAPLAQDDCFELTDMSDVESDPMHKSQTFQWSTSDENKMQKTIGTVDDNESNTPVGSQSQSLENINIELNNLSSSVRDNYNDNKNEIDKNILSTYTYDSTDLQYESEGENSTENGYAIYANNNNYFDDDKSVTKLVVEYEIDYPVIDHTDYDDVLSFTNETPKQSSLSSDNEEEHDIGEQDDESTKSIPSSMNQSLTSIKQSDKEEDANKENIQCDTRNVYQDETDGRQYVPSHSEDDYYRYDEENQQPLVITIEKEQNIQVNETNYSKEVQEQENIDQYESSNEELSQDPFSLTKLTTYSSEWENVGDNRDTYLTTPSIIITCASTESLMKINNENSLTPPMRPPPPPVPPSPSQSVSTPKRPSPPKELPPRPQNPQSTTSSQHDTSKKRRKKDKLFGLVDLGPLPSDPDPNFPFRSHFEKSVLPNPKKAIQRILRGETKAERRQRKEQQELNRLLKGPSDKTERIIKLEPSPHSKDWQEFQQLTARIQSTVEESTSKIKALSSVYHTDDNPPIDLKTDDIRPELELTENWANFDQIKTTDEENWANFDQSIATSNNYTEFNSLDTDKNWANFQIENLDLDNSNLENWADFNQTPTTTDQITDTRESEQPDNWAVFDQLQTSAQFINSKPVEIIGGNWADFNTLQAVNQYPLYTSTGDENWANFDLIAENNSLPSSNTVDIFNKNTACTELKSTDNLFGNFKNINTFSENSFEQHCQEKTSEDEAHRRDHGTIEENFFDSHYTKYIENPQDFHQLETDQKFLDFNNSYKSQHPPNLSHLDTSEIVSELGVTQSIPGDITKSYNTLEDTDDLFIRKNSIDTFETHYTVAADNLIDSNYIEHSEQIVGFDQAKQTSTGERLDESSHPTTENKGDLSQTESSDNYFVVDRSGTTENLFGCDYPLSIVGLYRQTVVDTAQQKITGKNNLFSSSKTIESKSNCNNPQIVIKTYSSESYLFLIDNQELIQEKLHTTGSYFSNPHISQLNFKNMEADKWNRFNELDDNQVVQSNPIMDISEENYHNDYDIEHGNYEQNDDFDPKITADSSSSTSSYEDDEQHAVKEDEDEVEGEEEEEDVGLKVHNDMIGDYNLGYHQNYDNTNYTDEEEMMFTTNAPNIKDNKEEINPFSNDNFEGISSITTTTIENKNSSNLIERKTSIDDLKTIARPRVKPVRQETLSGNNPFRKRSDIDEPDMLNIDPHITDTADVPTDELTRIASGIKLISPQNKISLHSKIKDSFDSNTSESFNGEVEESKVDLQNSEIIQTIENVNVNLDGFDPLQTIYPDSEDENSSHSNESRTLHITINQDQQQNTALKLKPTLEQEDENNRSKPESAYPEPPRPETPDPELDIPFHPFVNTEDTWRLWLRYPEKKTRVKQISKYTTDRYWREVAVRLIEEHGRKVVALHEIIENTDEISPEPYRTVRIEPYMQLSREKLQQYDKYGKLHVFKLNHVSYKELVGMRPEKFSIKNLQNLVTHKPKQNITLDHIPIYTEILKFGSLDQARIRRLMPVFEDALMKIPSHKDTSLNYSREEVCCYVVDEYEGKLNVHGTILEQKARTRIFCTAFVNGGPHIVLGLNDKWRFGREVVRRSDILPVMHDEWINIQKPEFHSCVQMDEYEKDHMLQFYPLDGCRFELLRFRVSLRGNRELPMQVKVTYTIDGRRVSMRCDLLVPGYFSASKRSGAVPCEKVEIHIPFPEEWIYHLRVEKHHKYGSVHSTLRKPGKIKGLERITQMAQSLLPPSMLEASIGVAKYEHLYKAIVWRIPRVPEKSEASFRPHLLTCNLVLAPHDIVPEWETLIPYYQIEYTMPSSTVSGATVRSISVEHTGNVEKFVKYLTKYKYTMDIDYQLGSRKEPVLKSLLDENTSSLYETSDEQTPSNRTYEQNTSNNNISDNNNNHSMKSEEHDRVNNITTVISDEAETNQTAPTEFGDLLGLGSEFDIMSDVRSEQSKSSNTDNIF</sequence>
<dbReference type="InterPro" id="IPR050431">
    <property type="entry name" value="Adaptor_comp_med_subunit"/>
</dbReference>
<dbReference type="Proteomes" id="UP000277204">
    <property type="component" value="Unassembled WGS sequence"/>
</dbReference>
<dbReference type="InterPro" id="IPR028565">
    <property type="entry name" value="MHD"/>
</dbReference>
<feature type="compositionally biased region" description="Basic and acidic residues" evidence="5">
    <location>
        <begin position="582"/>
        <end position="596"/>
    </location>
</feature>
<feature type="region of interest" description="Disordered" evidence="5">
    <location>
        <begin position="479"/>
        <end position="565"/>
    </location>
</feature>
<dbReference type="EMBL" id="UZAI01016930">
    <property type="protein sequence ID" value="VDP18254.1"/>
    <property type="molecule type" value="Genomic_DNA"/>
</dbReference>
<feature type="compositionally biased region" description="Basic and acidic residues" evidence="5">
    <location>
        <begin position="1002"/>
        <end position="1016"/>
    </location>
</feature>
<accession>A0A183MH97</accession>
<dbReference type="GO" id="GO:0006897">
    <property type="term" value="P:endocytosis"/>
    <property type="evidence" value="ECO:0007669"/>
    <property type="project" value="UniProtKB-KW"/>
</dbReference>
<comment type="subcellular location">
    <subcellularLocation>
        <location evidence="1">Cytoplasm</location>
    </subcellularLocation>
</comment>
<feature type="compositionally biased region" description="Pro residues" evidence="5">
    <location>
        <begin position="486"/>
        <end position="498"/>
    </location>
</feature>
<feature type="compositionally biased region" description="Low complexity" evidence="5">
    <location>
        <begin position="2026"/>
        <end position="2040"/>
    </location>
</feature>
<dbReference type="PROSITE" id="PS51070">
    <property type="entry name" value="SHD"/>
    <property type="match status" value="1"/>
</dbReference>
<evidence type="ECO:0000256" key="4">
    <source>
        <dbReference type="ARBA" id="ARBA00022583"/>
    </source>
</evidence>
<feature type="region of interest" description="Disordered" evidence="5">
    <location>
        <begin position="582"/>
        <end position="602"/>
    </location>
</feature>
<keyword evidence="3" id="KW-0963">Cytoplasm</keyword>
<dbReference type="PANTHER" id="PTHR10529">
    <property type="entry name" value="AP COMPLEX SUBUNIT MU"/>
    <property type="match status" value="1"/>
</dbReference>
<evidence type="ECO:0000256" key="1">
    <source>
        <dbReference type="ARBA" id="ARBA00004496"/>
    </source>
</evidence>
<reference evidence="6 7" key="1">
    <citation type="submission" date="2018-11" db="EMBL/GenBank/DDBJ databases">
        <authorList>
            <consortium name="Pathogen Informatics"/>
        </authorList>
    </citation>
    <scope>NUCLEOTIDE SEQUENCE [LARGE SCALE GENOMIC DNA]</scope>
    <source>
        <strain evidence="6 7">Zambia</strain>
    </source>
</reference>
<protein>
    <submittedName>
        <fullName evidence="6">Uncharacterized protein</fullName>
    </submittedName>
</protein>
<evidence type="ECO:0000313" key="6">
    <source>
        <dbReference type="EMBL" id="VDP18254.1"/>
    </source>
</evidence>
<evidence type="ECO:0000256" key="3">
    <source>
        <dbReference type="ARBA" id="ARBA00022490"/>
    </source>
</evidence>
<feature type="compositionally biased region" description="Polar residues" evidence="5">
    <location>
        <begin position="2008"/>
        <end position="2025"/>
    </location>
</feature>
<feature type="compositionally biased region" description="Polar residues" evidence="5">
    <location>
        <begin position="520"/>
        <end position="529"/>
    </location>
</feature>
<dbReference type="SUPFAM" id="SSF49447">
    <property type="entry name" value="Second domain of Mu2 adaptin subunit (ap50) of ap2 adaptor"/>
    <property type="match status" value="1"/>
</dbReference>
<comment type="similarity">
    <text evidence="2">Belongs to the Stoned B family.</text>
</comment>
<evidence type="ECO:0000256" key="2">
    <source>
        <dbReference type="ARBA" id="ARBA00005579"/>
    </source>
</evidence>
<feature type="region of interest" description="Disordered" evidence="5">
    <location>
        <begin position="1316"/>
        <end position="1336"/>
    </location>
</feature>
<keyword evidence="4" id="KW-0254">Endocytosis</keyword>
<name>A0A183MH97_9TREM</name>
<feature type="compositionally biased region" description="Basic and acidic residues" evidence="5">
    <location>
        <begin position="345"/>
        <end position="354"/>
    </location>
</feature>
<feature type="compositionally biased region" description="Polar residues" evidence="5">
    <location>
        <begin position="55"/>
        <end position="70"/>
    </location>
</feature>
<feature type="compositionally biased region" description="Polar residues" evidence="5">
    <location>
        <begin position="355"/>
        <end position="366"/>
    </location>
</feature>
<dbReference type="Pfam" id="PF00928">
    <property type="entry name" value="Adap_comp_sub"/>
    <property type="match status" value="1"/>
</dbReference>
<feature type="region of interest" description="Disordered" evidence="5">
    <location>
        <begin position="303"/>
        <end position="381"/>
    </location>
</feature>
<evidence type="ECO:0000256" key="5">
    <source>
        <dbReference type="SAM" id="MobiDB-lite"/>
    </source>
</evidence>
<dbReference type="InterPro" id="IPR036168">
    <property type="entry name" value="AP2_Mu_C_sf"/>
</dbReference>